<protein>
    <submittedName>
        <fullName evidence="1">Uncharacterized protein</fullName>
    </submittedName>
</protein>
<accession>A0AAE8MLW6</accession>
<dbReference type="Proteomes" id="UP001187734">
    <property type="component" value="Unassembled WGS sequence"/>
</dbReference>
<dbReference type="EMBL" id="ONZP01000673">
    <property type="protein sequence ID" value="SPJ89580.1"/>
    <property type="molecule type" value="Genomic_DNA"/>
</dbReference>
<evidence type="ECO:0000313" key="2">
    <source>
        <dbReference type="Proteomes" id="UP001187734"/>
    </source>
</evidence>
<name>A0AAE8MLW6_9HYPO</name>
<keyword evidence="2" id="KW-1185">Reference proteome</keyword>
<proteinExistence type="predicted"/>
<organism evidence="1 2">
    <name type="scientific">Fusarium torulosum</name>
    <dbReference type="NCBI Taxonomy" id="33205"/>
    <lineage>
        <taxon>Eukaryota</taxon>
        <taxon>Fungi</taxon>
        <taxon>Dikarya</taxon>
        <taxon>Ascomycota</taxon>
        <taxon>Pezizomycotina</taxon>
        <taxon>Sordariomycetes</taxon>
        <taxon>Hypocreomycetidae</taxon>
        <taxon>Hypocreales</taxon>
        <taxon>Nectriaceae</taxon>
        <taxon>Fusarium</taxon>
    </lineage>
</organism>
<comment type="caution">
    <text evidence="1">The sequence shown here is derived from an EMBL/GenBank/DDBJ whole genome shotgun (WGS) entry which is preliminary data.</text>
</comment>
<evidence type="ECO:0000313" key="1">
    <source>
        <dbReference type="EMBL" id="SPJ89580.1"/>
    </source>
</evidence>
<dbReference type="AlphaFoldDB" id="A0AAE8MLW6"/>
<reference evidence="1" key="1">
    <citation type="submission" date="2018-03" db="EMBL/GenBank/DDBJ databases">
        <authorList>
            <person name="Guldener U."/>
        </authorList>
    </citation>
    <scope>NUCLEOTIDE SEQUENCE</scope>
</reference>
<gene>
    <name evidence="1" type="ORF">FTOL_12941</name>
</gene>
<sequence>MGLPLGYLKASYSWSLNYKQMGKCYTTSMGLKADRIEAQIAKETKNRRLFTNRRGIGEL</sequence>